<dbReference type="Proteomes" id="UP001349343">
    <property type="component" value="Segment"/>
</dbReference>
<organism evidence="1 2">
    <name type="scientific">phage Lak_Megaphage_RVC_JS4_GC31</name>
    <dbReference type="NCBI Taxonomy" id="3109228"/>
    <lineage>
        <taxon>Viruses</taxon>
        <taxon>Duplodnaviria</taxon>
        <taxon>Heunggongvirae</taxon>
        <taxon>Uroviricota</taxon>
        <taxon>Caudoviricetes</taxon>
        <taxon>Caudoviricetes code 15 clade</taxon>
    </lineage>
</organism>
<sequence length="457" mass="53254">MAKTEITPRQLFERRNTDDIFDRAVIIGLLRIFNRRLYYQQVWDNTEDGIQNVCVPFFYDFGGSNNNSEKFIQDNYTNFTSDECTDMGIKKIDGNFDFYPQGRLSMSGISIESGNITNRFVMGKYTRRENGKLKSYVSYLYSMPLTYTFNVEIRCESTNVAMKINQAYREFFYKNLTFHINYKGTVVPVRVGFPESAYQPQSGGTYTFGQMPGETYIKIPLTIQCETYQPIFDPYNERPADSSIYNMGLGIWVNRDHSPEKIEGPLRWITDFEDMVLVCGQDLLVEWRYSYQDRDLLQVDILYEDESGHQYLLDSVDNHNFYHWRIPTDFIENPSKVDIIIPNTEDCTVYTVPEIYIYPDPETHIVDESTVYVLNKGYFITSNPYVDAVISYEAKNGEIIEVPAKLNLKNFMIDETNPIDFECFVYQGNVNAKPVKLVLRDHHNLKNICVSDQILIV</sequence>
<reference evidence="1 2" key="1">
    <citation type="submission" date="2023-11" db="EMBL/GenBank/DDBJ databases">
        <authorList>
            <person name="Cook R."/>
            <person name="Crisci M."/>
            <person name="Pye H."/>
            <person name="Adriaenssens E."/>
            <person name="Santini J."/>
        </authorList>
    </citation>
    <scope>NUCLEOTIDE SEQUENCE [LARGE SCALE GENOMIC DNA]</scope>
    <source>
        <strain evidence="1">Lak_Megaphage_RVC_JS4_GC31</strain>
    </source>
</reference>
<evidence type="ECO:0000313" key="2">
    <source>
        <dbReference type="Proteomes" id="UP001349343"/>
    </source>
</evidence>
<name>A0ABZ0Z499_9CAUD</name>
<evidence type="ECO:0000313" key="1">
    <source>
        <dbReference type="EMBL" id="WQJ52975.1"/>
    </source>
</evidence>
<proteinExistence type="predicted"/>
<protein>
    <recommendedName>
        <fullName evidence="3">Virion structural protein</fullName>
    </recommendedName>
</protein>
<dbReference type="EMBL" id="OR769222">
    <property type="protein sequence ID" value="WQJ52975.1"/>
    <property type="molecule type" value="Genomic_DNA"/>
</dbReference>
<evidence type="ECO:0008006" key="3">
    <source>
        <dbReference type="Google" id="ProtNLM"/>
    </source>
</evidence>
<keyword evidence="2" id="KW-1185">Reference proteome</keyword>
<accession>A0ABZ0Z499</accession>